<organism evidence="3 4">
    <name type="scientific">Colletotrichum asianum</name>
    <dbReference type="NCBI Taxonomy" id="702518"/>
    <lineage>
        <taxon>Eukaryota</taxon>
        <taxon>Fungi</taxon>
        <taxon>Dikarya</taxon>
        <taxon>Ascomycota</taxon>
        <taxon>Pezizomycotina</taxon>
        <taxon>Sordariomycetes</taxon>
        <taxon>Hypocreomycetidae</taxon>
        <taxon>Glomerellales</taxon>
        <taxon>Glomerellaceae</taxon>
        <taxon>Colletotrichum</taxon>
        <taxon>Colletotrichum gloeosporioides species complex</taxon>
    </lineage>
</organism>
<evidence type="ECO:0008006" key="5">
    <source>
        <dbReference type="Google" id="ProtNLM"/>
    </source>
</evidence>
<feature type="region of interest" description="Disordered" evidence="1">
    <location>
        <begin position="305"/>
        <end position="348"/>
    </location>
</feature>
<proteinExistence type="predicted"/>
<feature type="transmembrane region" description="Helical" evidence="2">
    <location>
        <begin position="205"/>
        <end position="226"/>
    </location>
</feature>
<feature type="compositionally biased region" description="Polar residues" evidence="1">
    <location>
        <begin position="260"/>
        <end position="274"/>
    </location>
</feature>
<gene>
    <name evidence="3" type="ORF">GQ607_010998</name>
</gene>
<evidence type="ECO:0000256" key="2">
    <source>
        <dbReference type="SAM" id="Phobius"/>
    </source>
</evidence>
<evidence type="ECO:0000313" key="4">
    <source>
        <dbReference type="Proteomes" id="UP000434172"/>
    </source>
</evidence>
<comment type="caution">
    <text evidence="3">The sequence shown here is derived from an EMBL/GenBank/DDBJ whole genome shotgun (WGS) entry which is preliminary data.</text>
</comment>
<keyword evidence="2" id="KW-0812">Transmembrane</keyword>
<sequence length="348" mass="36807">SGSVFLLPFSFLSHTRSLCAIARSLDGSEPAKLIAAMLVSLLAVALGLSIQVSAQEVTCYAPDGSIANNETYVPCNKLGITQSGVFSSCCALDGPADERDICSSSGLCINKQQQPQRGFCTDKTWKSKACVNICTDESSGGSASNSTILTACNDGTAKYCCGASNTTCCGTDAAISIQTQESVCTANTTDGDGTSNGDAFKGSTIGLAVVAGVCLLAGLISTFWLWKQNKSLKRQLSEKPDVPQPAEPHTPAQTLVEPQHTGTDPRSSYITSSPGLYKPPYSTSPRESEFHSGNLHRYSELDASVATARSEMGSPTPYDQQHFHQQGRDSPVPKNNTTPMGSPHMHHR</sequence>
<reference evidence="3 4" key="1">
    <citation type="submission" date="2019-12" db="EMBL/GenBank/DDBJ databases">
        <title>A genome sequence resource for the geographically widespread anthracnose pathogen Colletotrichum asianum.</title>
        <authorList>
            <person name="Meng Y."/>
        </authorList>
    </citation>
    <scope>NUCLEOTIDE SEQUENCE [LARGE SCALE GENOMIC DNA]</scope>
    <source>
        <strain evidence="3 4">ICMP 18580</strain>
    </source>
</reference>
<evidence type="ECO:0000313" key="3">
    <source>
        <dbReference type="EMBL" id="KAF0321864.1"/>
    </source>
</evidence>
<keyword evidence="2" id="KW-0472">Membrane</keyword>
<feature type="region of interest" description="Disordered" evidence="1">
    <location>
        <begin position="236"/>
        <end position="291"/>
    </location>
</feature>
<accession>A0A8H3ZJA1</accession>
<feature type="non-terminal residue" evidence="3">
    <location>
        <position position="1"/>
    </location>
</feature>
<protein>
    <recommendedName>
        <fullName evidence="5">Mid2 domain-containing protein</fullName>
    </recommendedName>
</protein>
<dbReference type="AlphaFoldDB" id="A0A8H3ZJA1"/>
<evidence type="ECO:0000256" key="1">
    <source>
        <dbReference type="SAM" id="MobiDB-lite"/>
    </source>
</evidence>
<name>A0A8H3ZJA1_9PEZI</name>
<dbReference type="OrthoDB" id="5215637at2759"/>
<dbReference type="Proteomes" id="UP000434172">
    <property type="component" value="Unassembled WGS sequence"/>
</dbReference>
<keyword evidence="4" id="KW-1185">Reference proteome</keyword>
<dbReference type="EMBL" id="WOWK01000067">
    <property type="protein sequence ID" value="KAF0321864.1"/>
    <property type="molecule type" value="Genomic_DNA"/>
</dbReference>
<keyword evidence="2" id="KW-1133">Transmembrane helix</keyword>